<dbReference type="SUPFAM" id="SSF53335">
    <property type="entry name" value="S-adenosyl-L-methionine-dependent methyltransferases"/>
    <property type="match status" value="1"/>
</dbReference>
<comment type="caution">
    <text evidence="2">The sequence shown here is derived from an EMBL/GenBank/DDBJ whole genome shotgun (WGS) entry which is preliminary data.</text>
</comment>
<feature type="domain" description="Methyltransferase small" evidence="1">
    <location>
        <begin position="208"/>
        <end position="319"/>
    </location>
</feature>
<dbReference type="InterPro" id="IPR007848">
    <property type="entry name" value="Small_mtfrase_dom"/>
</dbReference>
<organism evidence="2 3">
    <name type="scientific">Amycolatopsis taiwanensis</name>
    <dbReference type="NCBI Taxonomy" id="342230"/>
    <lineage>
        <taxon>Bacteria</taxon>
        <taxon>Bacillati</taxon>
        <taxon>Actinomycetota</taxon>
        <taxon>Actinomycetes</taxon>
        <taxon>Pseudonocardiales</taxon>
        <taxon>Pseudonocardiaceae</taxon>
        <taxon>Amycolatopsis</taxon>
    </lineage>
</organism>
<dbReference type="InterPro" id="IPR029063">
    <property type="entry name" value="SAM-dependent_MTases_sf"/>
</dbReference>
<dbReference type="Pfam" id="PF05175">
    <property type="entry name" value="MTS"/>
    <property type="match status" value="1"/>
</dbReference>
<gene>
    <name evidence="2" type="ORF">Atai01_21450</name>
</gene>
<dbReference type="GO" id="GO:0036009">
    <property type="term" value="F:protein-glutamine N-methyltransferase activity"/>
    <property type="evidence" value="ECO:0007669"/>
    <property type="project" value="TreeGrafter"/>
</dbReference>
<dbReference type="EMBL" id="BSTI01000004">
    <property type="protein sequence ID" value="GLY65526.1"/>
    <property type="molecule type" value="Genomic_DNA"/>
</dbReference>
<protein>
    <recommendedName>
        <fullName evidence="1">Methyltransferase small domain-containing protein</fullName>
    </recommendedName>
</protein>
<dbReference type="AlphaFoldDB" id="A0A9W6VGI5"/>
<dbReference type="PANTHER" id="PTHR18895:SF74">
    <property type="entry name" value="MTRF1L RELEASE FACTOR GLUTAMINE METHYLTRANSFERASE"/>
    <property type="match status" value="1"/>
</dbReference>
<reference evidence="2" key="1">
    <citation type="submission" date="2023-03" db="EMBL/GenBank/DDBJ databases">
        <title>Amycolatopsis taiwanensis NBRC 103393.</title>
        <authorList>
            <person name="Ichikawa N."/>
            <person name="Sato H."/>
            <person name="Tonouchi N."/>
        </authorList>
    </citation>
    <scope>NUCLEOTIDE SEQUENCE</scope>
    <source>
        <strain evidence="2">NBRC 103393</strain>
    </source>
</reference>
<sequence>MPTISWAENGSFLAARWHSENAAPAPARVVVVDDHITAKAAYRLARAGTSLLWRGDFHNARQLMRALDRRLQRSPHAIVAGSDAAALFHSHRAVRAERAKLLGRLLVLLEPGHTLRLRRAPDVRQACDHAYGAFTDDPINSDTGRMCVSLPELLGVLSAYQWHQKGVDVPALDARIYPDYGVFSPVRGEYVDLVARAPFPSRSERPLAFDLGTGTGVLAAVLARRGARVVATDINPRAVTCARANMHHLGLANRVRIVEADLWPSGRADLIVCNPPWLPARPASALELGIYDPECAMLHRFLGGLRDHLTPAGEGWLVLSDLAERLRLRTRDELLTRIAAAGLRVAARYDTSPRHPRAKDATDPLHEARRREVTSLWRLVRNSVA</sequence>
<dbReference type="GO" id="GO:0032259">
    <property type="term" value="P:methylation"/>
    <property type="evidence" value="ECO:0007669"/>
    <property type="project" value="InterPro"/>
</dbReference>
<dbReference type="InterPro" id="IPR002052">
    <property type="entry name" value="DNA_methylase_N6_adenine_CS"/>
</dbReference>
<evidence type="ECO:0000259" key="1">
    <source>
        <dbReference type="Pfam" id="PF05175"/>
    </source>
</evidence>
<dbReference type="Gene3D" id="3.40.50.150">
    <property type="entry name" value="Vaccinia Virus protein VP39"/>
    <property type="match status" value="1"/>
</dbReference>
<dbReference type="CDD" id="cd02440">
    <property type="entry name" value="AdoMet_MTases"/>
    <property type="match status" value="1"/>
</dbReference>
<dbReference type="RefSeq" id="WP_285486698.1">
    <property type="nucleotide sequence ID" value="NZ_BSTI01000004.1"/>
</dbReference>
<dbReference type="PANTHER" id="PTHR18895">
    <property type="entry name" value="HEMK METHYLTRANSFERASE"/>
    <property type="match status" value="1"/>
</dbReference>
<evidence type="ECO:0000313" key="3">
    <source>
        <dbReference type="Proteomes" id="UP001165136"/>
    </source>
</evidence>
<name>A0A9W6VGI5_9PSEU</name>
<evidence type="ECO:0000313" key="2">
    <source>
        <dbReference type="EMBL" id="GLY65526.1"/>
    </source>
</evidence>
<dbReference type="Proteomes" id="UP001165136">
    <property type="component" value="Unassembled WGS sequence"/>
</dbReference>
<dbReference type="InterPro" id="IPR050320">
    <property type="entry name" value="N5-glutamine_MTase"/>
</dbReference>
<proteinExistence type="predicted"/>
<accession>A0A9W6VGI5</accession>
<dbReference type="PROSITE" id="PS00092">
    <property type="entry name" value="N6_MTASE"/>
    <property type="match status" value="1"/>
</dbReference>
<keyword evidence="3" id="KW-1185">Reference proteome</keyword>
<dbReference type="GO" id="GO:0003676">
    <property type="term" value="F:nucleic acid binding"/>
    <property type="evidence" value="ECO:0007669"/>
    <property type="project" value="InterPro"/>
</dbReference>